<dbReference type="InterPro" id="IPR008271">
    <property type="entry name" value="Ser/Thr_kinase_AS"/>
</dbReference>
<dbReference type="PANTHER" id="PTHR43289:SF34">
    <property type="entry name" value="SERINE_THREONINE-PROTEIN KINASE YBDM-RELATED"/>
    <property type="match status" value="1"/>
</dbReference>
<keyword evidence="3 7" id="KW-0418">Kinase</keyword>
<dbReference type="InterPro" id="IPR000719">
    <property type="entry name" value="Prot_kinase_dom"/>
</dbReference>
<keyword evidence="4 5" id="KW-0067">ATP-binding</keyword>
<evidence type="ECO:0000256" key="2">
    <source>
        <dbReference type="ARBA" id="ARBA00022741"/>
    </source>
</evidence>
<reference evidence="7" key="1">
    <citation type="submission" date="2024-05" db="EMBL/GenBank/DDBJ databases">
        <title>30 novel species of actinomycetes from the DSMZ collection.</title>
        <authorList>
            <person name="Nouioui I."/>
        </authorList>
    </citation>
    <scope>NUCLEOTIDE SEQUENCE</scope>
    <source>
        <strain evidence="7">DSM 40712</strain>
    </source>
</reference>
<dbReference type="EMBL" id="JAVRFH010000124">
    <property type="protein sequence ID" value="MDT0616332.1"/>
    <property type="molecule type" value="Genomic_DNA"/>
</dbReference>
<dbReference type="SMART" id="SM00220">
    <property type="entry name" value="S_TKc"/>
    <property type="match status" value="1"/>
</dbReference>
<evidence type="ECO:0000256" key="5">
    <source>
        <dbReference type="PROSITE-ProRule" id="PRU10141"/>
    </source>
</evidence>
<feature type="binding site" evidence="5">
    <location>
        <position position="46"/>
    </location>
    <ligand>
        <name>ATP</name>
        <dbReference type="ChEBI" id="CHEBI:30616"/>
    </ligand>
</feature>
<dbReference type="PANTHER" id="PTHR43289">
    <property type="entry name" value="MITOGEN-ACTIVATED PROTEIN KINASE KINASE KINASE 20-RELATED"/>
    <property type="match status" value="1"/>
</dbReference>
<organism evidence="7 8">
    <name type="scientific">Streptomyces lancefieldiae</name>
    <dbReference type="NCBI Taxonomy" id="3075520"/>
    <lineage>
        <taxon>Bacteria</taxon>
        <taxon>Bacillati</taxon>
        <taxon>Actinomycetota</taxon>
        <taxon>Actinomycetes</taxon>
        <taxon>Kitasatosporales</taxon>
        <taxon>Streptomycetaceae</taxon>
        <taxon>Streptomyces</taxon>
    </lineage>
</organism>
<keyword evidence="1 7" id="KW-0808">Transferase</keyword>
<keyword evidence="8" id="KW-1185">Reference proteome</keyword>
<evidence type="ECO:0000259" key="6">
    <source>
        <dbReference type="PROSITE" id="PS50011"/>
    </source>
</evidence>
<protein>
    <submittedName>
        <fullName evidence="7">Serine/threonine-protein kinase</fullName>
        <ecNumber evidence="7">2.7.11.1</ecNumber>
    </submittedName>
</protein>
<dbReference type="InterPro" id="IPR011009">
    <property type="entry name" value="Kinase-like_dom_sf"/>
</dbReference>
<keyword evidence="2 5" id="KW-0547">Nucleotide-binding</keyword>
<evidence type="ECO:0000256" key="1">
    <source>
        <dbReference type="ARBA" id="ARBA00022679"/>
    </source>
</evidence>
<dbReference type="CDD" id="cd14014">
    <property type="entry name" value="STKc_PknB_like"/>
    <property type="match status" value="1"/>
</dbReference>
<evidence type="ECO:0000313" key="8">
    <source>
        <dbReference type="Proteomes" id="UP001180724"/>
    </source>
</evidence>
<proteinExistence type="predicted"/>
<sequence>MEDVAVDSHGLPDRIGPYRPLRRLGAGGMGTVYFAHPPGETPVAVKVLHPEFAADAVHRRRFAREVATLTKISGPYLLELSAADAQAERPWLATPYVAGSTLAEHVQNHGPLTGASLATFAAATAHALTCIHRAGVAHRDLKPTNVILAADGPRVVDFGIAHHLDATAVTATRLTTGTPGWMAPEQLERAATGTASDLFAWGLLTAYAATGRHPFGPPTGIEFRIVAAEPTLDGIPDQLAALVAAALTKTPATRPPAVALASQAAALNGPAGTAAFPTLTNAPITPPTPLPATLWAPPTAVSEPGPAISTAATAAAPAATDPRARLQACLEEIHTLEEARETSARLARSLTVRDDGYSQASALRFFIGTHVTTVGGAVLYLKWGNDERVAQHLHTLLRNDPHKAVEAITYFRGPGAGVLHKTGYQGNVLDLTSRLITITHDALPTIADHIARHDTDFPHLPETLRRTWQNAAATARQATSAPPPPATVTAATRRRMRWWRT</sequence>
<comment type="caution">
    <text evidence="7">The sequence shown here is derived from an EMBL/GenBank/DDBJ whole genome shotgun (WGS) entry which is preliminary data.</text>
</comment>
<evidence type="ECO:0000313" key="7">
    <source>
        <dbReference type="EMBL" id="MDT0616332.1"/>
    </source>
</evidence>
<dbReference type="Pfam" id="PF00069">
    <property type="entry name" value="Pkinase"/>
    <property type="match status" value="1"/>
</dbReference>
<accession>A0ABU3B1K6</accession>
<dbReference type="InterPro" id="IPR017441">
    <property type="entry name" value="Protein_kinase_ATP_BS"/>
</dbReference>
<dbReference type="RefSeq" id="WP_311585680.1">
    <property type="nucleotide sequence ID" value="NZ_JAVRFH010000124.1"/>
</dbReference>
<dbReference type="PROSITE" id="PS00108">
    <property type="entry name" value="PROTEIN_KINASE_ST"/>
    <property type="match status" value="1"/>
</dbReference>
<dbReference type="GO" id="GO:0004674">
    <property type="term" value="F:protein serine/threonine kinase activity"/>
    <property type="evidence" value="ECO:0007669"/>
    <property type="project" value="UniProtKB-EC"/>
</dbReference>
<dbReference type="PROSITE" id="PS00107">
    <property type="entry name" value="PROTEIN_KINASE_ATP"/>
    <property type="match status" value="1"/>
</dbReference>
<dbReference type="Proteomes" id="UP001180724">
    <property type="component" value="Unassembled WGS sequence"/>
</dbReference>
<evidence type="ECO:0000256" key="4">
    <source>
        <dbReference type="ARBA" id="ARBA00022840"/>
    </source>
</evidence>
<evidence type="ECO:0000256" key="3">
    <source>
        <dbReference type="ARBA" id="ARBA00022777"/>
    </source>
</evidence>
<gene>
    <name evidence="7" type="ORF">RM812_40275</name>
</gene>
<name>A0ABU3B1K6_9ACTN</name>
<dbReference type="Gene3D" id="3.30.200.20">
    <property type="entry name" value="Phosphorylase Kinase, domain 1"/>
    <property type="match status" value="1"/>
</dbReference>
<dbReference type="EC" id="2.7.11.1" evidence="7"/>
<dbReference type="SUPFAM" id="SSF56112">
    <property type="entry name" value="Protein kinase-like (PK-like)"/>
    <property type="match status" value="1"/>
</dbReference>
<feature type="domain" description="Protein kinase" evidence="6">
    <location>
        <begin position="18"/>
        <end position="267"/>
    </location>
</feature>
<dbReference type="PROSITE" id="PS50011">
    <property type="entry name" value="PROTEIN_KINASE_DOM"/>
    <property type="match status" value="1"/>
</dbReference>
<dbReference type="Gene3D" id="1.10.510.10">
    <property type="entry name" value="Transferase(Phosphotransferase) domain 1"/>
    <property type="match status" value="1"/>
</dbReference>